<dbReference type="EMBL" id="JAQQBS010000001">
    <property type="protein sequence ID" value="KAK0178331.1"/>
    <property type="molecule type" value="Genomic_DNA"/>
</dbReference>
<dbReference type="GO" id="GO:0006334">
    <property type="term" value="P:nucleosome assembly"/>
    <property type="evidence" value="ECO:0007669"/>
    <property type="project" value="TreeGrafter"/>
</dbReference>
<dbReference type="GO" id="GO:0006281">
    <property type="term" value="P:DNA repair"/>
    <property type="evidence" value="ECO:0007669"/>
    <property type="project" value="UniProtKB-KW"/>
</dbReference>
<evidence type="ECO:0000259" key="9">
    <source>
        <dbReference type="Pfam" id="PF12253"/>
    </source>
</evidence>
<feature type="region of interest" description="Disordered" evidence="7">
    <location>
        <begin position="891"/>
        <end position="932"/>
    </location>
</feature>
<feature type="compositionally biased region" description="Low complexity" evidence="7">
    <location>
        <begin position="895"/>
        <end position="914"/>
    </location>
</feature>
<evidence type="ECO:0000259" key="8">
    <source>
        <dbReference type="Pfam" id="PF11600"/>
    </source>
</evidence>
<feature type="compositionally biased region" description="Acidic residues" evidence="7">
    <location>
        <begin position="204"/>
        <end position="217"/>
    </location>
</feature>
<dbReference type="InterPro" id="IPR021644">
    <property type="entry name" value="CAF-1_p150_acidic"/>
</dbReference>
<feature type="region of interest" description="Disordered" evidence="7">
    <location>
        <begin position="663"/>
        <end position="685"/>
    </location>
</feature>
<evidence type="ECO:0000313" key="11">
    <source>
        <dbReference type="Proteomes" id="UP001168990"/>
    </source>
</evidence>
<feature type="region of interest" description="Disordered" evidence="7">
    <location>
        <begin position="141"/>
        <end position="356"/>
    </location>
</feature>
<dbReference type="GO" id="GO:0006260">
    <property type="term" value="P:DNA replication"/>
    <property type="evidence" value="ECO:0007669"/>
    <property type="project" value="UniProtKB-KW"/>
</dbReference>
<comment type="caution">
    <text evidence="10">The sequence shown here is derived from an EMBL/GenBank/DDBJ whole genome shotgun (WGS) entry which is preliminary data.</text>
</comment>
<reference evidence="10" key="1">
    <citation type="journal article" date="2023" name="bioRxiv">
        <title>Scaffold-level genome assemblies of two parasitoid biocontrol wasps reveal the parthenogenesis mechanism and an associated novel virus.</title>
        <authorList>
            <person name="Inwood S."/>
            <person name="Skelly J."/>
            <person name="Guhlin J."/>
            <person name="Harrop T."/>
            <person name="Goldson S."/>
            <person name="Dearden P."/>
        </authorList>
    </citation>
    <scope>NUCLEOTIDE SEQUENCE</scope>
    <source>
        <strain evidence="10">Irish</strain>
        <tissue evidence="10">Whole body</tissue>
    </source>
</reference>
<reference evidence="10" key="2">
    <citation type="submission" date="2023-03" db="EMBL/GenBank/DDBJ databases">
        <authorList>
            <person name="Inwood S.N."/>
            <person name="Skelly J.G."/>
            <person name="Guhlin J."/>
            <person name="Harrop T.W.R."/>
            <person name="Goldson S.G."/>
            <person name="Dearden P.K."/>
        </authorList>
    </citation>
    <scope>NUCLEOTIDE SEQUENCE</scope>
    <source>
        <strain evidence="10">Irish</strain>
        <tissue evidence="10">Whole body</tissue>
    </source>
</reference>
<feature type="region of interest" description="Disordered" evidence="7">
    <location>
        <begin position="526"/>
        <end position="566"/>
    </location>
</feature>
<proteinExistence type="predicted"/>
<feature type="compositionally biased region" description="Polar residues" evidence="7">
    <location>
        <begin position="27"/>
        <end position="38"/>
    </location>
</feature>
<feature type="compositionally biased region" description="Acidic residues" evidence="7">
    <location>
        <begin position="545"/>
        <end position="561"/>
    </location>
</feature>
<keyword evidence="11" id="KW-1185">Reference proteome</keyword>
<evidence type="ECO:0000256" key="7">
    <source>
        <dbReference type="SAM" id="MobiDB-lite"/>
    </source>
</evidence>
<protein>
    <recommendedName>
        <fullName evidence="12">Chromatin assembly factor 1 subunit A</fullName>
    </recommendedName>
</protein>
<evidence type="ECO:0008006" key="12">
    <source>
        <dbReference type="Google" id="ProtNLM"/>
    </source>
</evidence>
<dbReference type="GO" id="GO:0033186">
    <property type="term" value="C:CAF-1 complex"/>
    <property type="evidence" value="ECO:0007669"/>
    <property type="project" value="TreeGrafter"/>
</dbReference>
<accession>A0AA39KYH4</accession>
<name>A0AA39KYH4_9HYME</name>
<feature type="compositionally biased region" description="Basic and acidic residues" evidence="7">
    <location>
        <begin position="218"/>
        <end position="237"/>
    </location>
</feature>
<keyword evidence="3" id="KW-0227">DNA damage</keyword>
<dbReference type="Pfam" id="PF12253">
    <property type="entry name" value="CAF1A_dimeriz"/>
    <property type="match status" value="1"/>
</dbReference>
<feature type="compositionally biased region" description="Basic and acidic residues" evidence="7">
    <location>
        <begin position="54"/>
        <end position="100"/>
    </location>
</feature>
<dbReference type="PANTHER" id="PTHR15272:SF0">
    <property type="entry name" value="CHROMATIN ASSEMBLY FACTOR 1 SUBUNIT A"/>
    <property type="match status" value="1"/>
</dbReference>
<evidence type="ECO:0000256" key="3">
    <source>
        <dbReference type="ARBA" id="ARBA00022763"/>
    </source>
</evidence>
<evidence type="ECO:0000256" key="2">
    <source>
        <dbReference type="ARBA" id="ARBA00022705"/>
    </source>
</evidence>
<feature type="domain" description="Chromatin assembly factor 1 subunit A dimerization" evidence="9">
    <location>
        <begin position="485"/>
        <end position="556"/>
    </location>
</feature>
<feature type="compositionally biased region" description="Basic and acidic residues" evidence="7">
    <location>
        <begin position="915"/>
        <end position="932"/>
    </location>
</feature>
<comment type="subcellular location">
    <subcellularLocation>
        <location evidence="1">Nucleus</location>
    </subcellularLocation>
</comment>
<evidence type="ECO:0000256" key="5">
    <source>
        <dbReference type="ARBA" id="ARBA00023204"/>
    </source>
</evidence>
<feature type="compositionally biased region" description="Acidic residues" evidence="7">
    <location>
        <begin position="526"/>
        <end position="537"/>
    </location>
</feature>
<dbReference type="Proteomes" id="UP001168990">
    <property type="component" value="Unassembled WGS sequence"/>
</dbReference>
<feature type="compositionally biased region" description="Basic and acidic residues" evidence="7">
    <location>
        <begin position="175"/>
        <end position="184"/>
    </location>
</feature>
<dbReference type="GO" id="GO:0005634">
    <property type="term" value="C:nucleus"/>
    <property type="evidence" value="ECO:0007669"/>
    <property type="project" value="UniProtKB-SubCell"/>
</dbReference>
<keyword evidence="4" id="KW-0143">Chaperone</keyword>
<sequence length="932" mass="106853">MDQEDCAIEVVGTPTQKKLKQARLPFQSLSSSEASDTVANKKRKLTSPSPTNWKSEKIARKENAIKTTDDSVVDSKNEKSGDQKVLDDESSDLSKKSDGRIISKPNALTRFLQKGSVSTVNIKPQELSTDVPVLILKRCDEETDREKSDSIANDDSTNSLNSNKNKYESNLNDSINEKSTKQEEVISDNSVVECADISAINSDVESEISSSEDDDNDDDKKSNDDTDDVEQKTDSNLEKTPTSNKNAAKVEAKKRKLTPRQLEKKLESQKKQEERQKLKAEREKQRLEKKMKWRQEKEAEREQKRKEKEHKELKKQMEIEQKQKEKERKEEDRRKREEAKEEEKRKKEEERLELERKKQKAASTFVSFFVPKKLETKAAVEEKVIGACNFMPFEIKADMKVAPTCRRSLSNAEKLAMDTVCFVNTVPLSKLYLNEIKNDKSNIHRCGKTWPAEAKDDVVVLDEDDVDTANIVDQTSVVMEKHHPKLFSFAENRRPPYWGTWRKKSTKINPRRPFSKDEKWFDYEIDSDEEWEEEEPGESLRGSDDEKDEENPDDDEYDVDNEFMVPHGYLSDEEARADGEDGENMSPETQKFKLKILGEQFEAEMNEKTAKIKPKIIGCIWQGPLNSYPENTPPGVLKFLSARQAWVAETPITLANSAEVDVSSNNDISSASKKQSTPGKKKTKVPEEALPELIRLIHGNPHGRLFLIKEFITYWHRKYPDEKQHLSKISVAQKIQDLAKRIACPEEGPMHLKTCWYVSEEIRKKYLNEDLTLPNKWSYSLTPKRKTLLEAVDLVEKIEKEKESDRDKDKEQKEKEKEKKCVPLITQFTKKITQEEMKKQLSVKSSPNPSSNMILEKPPRRATLISVARGEQFPKASSIVNAFSKVSEIPKGNVINSPSTSNIPIIIDDSSQSPSKRDISKESHHAKDNEKA</sequence>
<evidence type="ECO:0000256" key="4">
    <source>
        <dbReference type="ARBA" id="ARBA00023186"/>
    </source>
</evidence>
<organism evidence="10 11">
    <name type="scientific">Microctonus aethiopoides</name>
    <dbReference type="NCBI Taxonomy" id="144406"/>
    <lineage>
        <taxon>Eukaryota</taxon>
        <taxon>Metazoa</taxon>
        <taxon>Ecdysozoa</taxon>
        <taxon>Arthropoda</taxon>
        <taxon>Hexapoda</taxon>
        <taxon>Insecta</taxon>
        <taxon>Pterygota</taxon>
        <taxon>Neoptera</taxon>
        <taxon>Endopterygota</taxon>
        <taxon>Hymenoptera</taxon>
        <taxon>Apocrita</taxon>
        <taxon>Ichneumonoidea</taxon>
        <taxon>Braconidae</taxon>
        <taxon>Euphorinae</taxon>
        <taxon>Microctonus</taxon>
    </lineage>
</organism>
<dbReference type="AlphaFoldDB" id="A0AA39KYH4"/>
<evidence type="ECO:0000256" key="6">
    <source>
        <dbReference type="ARBA" id="ARBA00023242"/>
    </source>
</evidence>
<dbReference type="Pfam" id="PF11600">
    <property type="entry name" value="CAF1A_acidic"/>
    <property type="match status" value="1"/>
</dbReference>
<dbReference type="PANTHER" id="PTHR15272">
    <property type="entry name" value="CHROMATIN ASSEMBLY FACTOR 1 SUBUNIT A CAF-1 SUBUNIT A"/>
    <property type="match status" value="1"/>
</dbReference>
<keyword evidence="6" id="KW-0539">Nucleus</keyword>
<feature type="compositionally biased region" description="Basic and acidic residues" evidence="7">
    <location>
        <begin position="261"/>
        <end position="356"/>
    </location>
</feature>
<keyword evidence="5" id="KW-0234">DNA repair</keyword>
<evidence type="ECO:0000313" key="10">
    <source>
        <dbReference type="EMBL" id="KAK0178331.1"/>
    </source>
</evidence>
<dbReference type="InterPro" id="IPR022043">
    <property type="entry name" value="CAF1A_DD"/>
</dbReference>
<evidence type="ECO:0000256" key="1">
    <source>
        <dbReference type="ARBA" id="ARBA00004123"/>
    </source>
</evidence>
<feature type="compositionally biased region" description="Polar residues" evidence="7">
    <location>
        <begin position="150"/>
        <end position="174"/>
    </location>
</feature>
<feature type="region of interest" description="Disordered" evidence="7">
    <location>
        <begin position="19"/>
        <end position="100"/>
    </location>
</feature>
<keyword evidence="2" id="KW-0235">DNA replication</keyword>
<gene>
    <name evidence="10" type="ORF">PV328_002291</name>
</gene>
<feature type="domain" description="Chromatin assembly factor 1 p150 subunit acidic region" evidence="8">
    <location>
        <begin position="269"/>
        <end position="400"/>
    </location>
</feature>